<keyword evidence="2" id="KW-1185">Reference proteome</keyword>
<sequence length="139" mass="15237">MSPISPKPMLPFPRLLAPHCNRWRGEGRPTSTAHGFEPKTRGCMSCSDPLNTSNVSAAIHLDMPSANVPNPNSGGPTNPIGGVELKSRGVRLTVTSQWVKAHGTEVGAEFFLGDPRRRPTRTYSDQMRIVCLQYRLISL</sequence>
<proteinExistence type="predicted"/>
<gene>
    <name evidence="1" type="ORF">KIN20_002033</name>
</gene>
<name>A0AAD5MDL0_PARTN</name>
<reference evidence="1" key="1">
    <citation type="submission" date="2021-06" db="EMBL/GenBank/DDBJ databases">
        <title>Parelaphostrongylus tenuis whole genome reference sequence.</title>
        <authorList>
            <person name="Garwood T.J."/>
            <person name="Larsen P.A."/>
            <person name="Fountain-Jones N.M."/>
            <person name="Garbe J.R."/>
            <person name="Macchietto M.G."/>
            <person name="Kania S.A."/>
            <person name="Gerhold R.W."/>
            <person name="Richards J.E."/>
            <person name="Wolf T.M."/>
        </authorList>
    </citation>
    <scope>NUCLEOTIDE SEQUENCE</scope>
    <source>
        <strain evidence="1">MNPRO001-30</strain>
        <tissue evidence="1">Meninges</tissue>
    </source>
</reference>
<evidence type="ECO:0000313" key="1">
    <source>
        <dbReference type="EMBL" id="KAJ1347077.1"/>
    </source>
</evidence>
<comment type="caution">
    <text evidence="1">The sequence shown here is derived from an EMBL/GenBank/DDBJ whole genome shotgun (WGS) entry which is preliminary data.</text>
</comment>
<dbReference type="EMBL" id="JAHQIW010000266">
    <property type="protein sequence ID" value="KAJ1347077.1"/>
    <property type="molecule type" value="Genomic_DNA"/>
</dbReference>
<organism evidence="1 2">
    <name type="scientific">Parelaphostrongylus tenuis</name>
    <name type="common">Meningeal worm</name>
    <dbReference type="NCBI Taxonomy" id="148309"/>
    <lineage>
        <taxon>Eukaryota</taxon>
        <taxon>Metazoa</taxon>
        <taxon>Ecdysozoa</taxon>
        <taxon>Nematoda</taxon>
        <taxon>Chromadorea</taxon>
        <taxon>Rhabditida</taxon>
        <taxon>Rhabditina</taxon>
        <taxon>Rhabditomorpha</taxon>
        <taxon>Strongyloidea</taxon>
        <taxon>Metastrongylidae</taxon>
        <taxon>Parelaphostrongylus</taxon>
    </lineage>
</organism>
<dbReference type="Proteomes" id="UP001196413">
    <property type="component" value="Unassembled WGS sequence"/>
</dbReference>
<accession>A0AAD5MDL0</accession>
<dbReference type="AlphaFoldDB" id="A0AAD5MDL0"/>
<evidence type="ECO:0000313" key="2">
    <source>
        <dbReference type="Proteomes" id="UP001196413"/>
    </source>
</evidence>
<protein>
    <submittedName>
        <fullName evidence="1">Uncharacterized protein</fullName>
    </submittedName>
</protein>